<dbReference type="PANTHER" id="PTHR42924">
    <property type="entry name" value="EXONUCLEASE"/>
    <property type="match status" value="1"/>
</dbReference>
<dbReference type="SMART" id="SM00481">
    <property type="entry name" value="POLIIIAc"/>
    <property type="match status" value="1"/>
</dbReference>
<organism evidence="2">
    <name type="scientific">Hexamita inflata</name>
    <dbReference type="NCBI Taxonomy" id="28002"/>
    <lineage>
        <taxon>Eukaryota</taxon>
        <taxon>Metamonada</taxon>
        <taxon>Diplomonadida</taxon>
        <taxon>Hexamitidae</taxon>
        <taxon>Hexamitinae</taxon>
        <taxon>Hexamita</taxon>
    </lineage>
</organism>
<name>A0AA86VJ80_9EUKA</name>
<dbReference type="Gene3D" id="1.10.150.650">
    <property type="match status" value="1"/>
</dbReference>
<gene>
    <name evidence="2" type="ORF">HINF_LOCUS55923</name>
    <name evidence="3" type="ORF">HINF_LOCUS76598</name>
</gene>
<dbReference type="AlphaFoldDB" id="A0AA86VJ80"/>
<dbReference type="SUPFAM" id="SSF89550">
    <property type="entry name" value="PHP domain-like"/>
    <property type="match status" value="1"/>
</dbReference>
<reference evidence="2" key="1">
    <citation type="submission" date="2023-06" db="EMBL/GenBank/DDBJ databases">
        <authorList>
            <person name="Kurt Z."/>
        </authorList>
    </citation>
    <scope>NUCLEOTIDE SEQUENCE</scope>
</reference>
<dbReference type="GO" id="GO:0035312">
    <property type="term" value="F:5'-3' DNA exonuclease activity"/>
    <property type="evidence" value="ECO:0007669"/>
    <property type="project" value="TreeGrafter"/>
</dbReference>
<dbReference type="EMBL" id="CATOUU010001034">
    <property type="protein sequence ID" value="CAI9968278.1"/>
    <property type="molecule type" value="Genomic_DNA"/>
</dbReference>
<dbReference type="InterPro" id="IPR052018">
    <property type="entry name" value="PHP_domain"/>
</dbReference>
<dbReference type="Proteomes" id="UP001642409">
    <property type="component" value="Unassembled WGS sequence"/>
</dbReference>
<evidence type="ECO:0000313" key="3">
    <source>
        <dbReference type="EMBL" id="CAL6111726.1"/>
    </source>
</evidence>
<evidence type="ECO:0000313" key="4">
    <source>
        <dbReference type="Proteomes" id="UP001642409"/>
    </source>
</evidence>
<dbReference type="EMBL" id="CAXDID020000717">
    <property type="protein sequence ID" value="CAL6111726.1"/>
    <property type="molecule type" value="Genomic_DNA"/>
</dbReference>
<feature type="domain" description="Polymerase/histidinol phosphatase N-terminal" evidence="1">
    <location>
        <begin position="8"/>
        <end position="73"/>
    </location>
</feature>
<dbReference type="PANTHER" id="PTHR42924:SF3">
    <property type="entry name" value="POLYMERASE_HISTIDINOL PHOSPHATASE N-TERMINAL DOMAIN-CONTAINING PROTEIN"/>
    <property type="match status" value="1"/>
</dbReference>
<dbReference type="InterPro" id="IPR003141">
    <property type="entry name" value="Pol/His_phosphatase_N"/>
</dbReference>
<protein>
    <submittedName>
        <fullName evidence="2">Metal-dependent phosphoesterase</fullName>
    </submittedName>
    <submittedName>
        <fullName evidence="3">Metal-dependent_phosphoesterase</fullName>
    </submittedName>
</protein>
<dbReference type="InterPro" id="IPR004013">
    <property type="entry name" value="PHP_dom"/>
</dbReference>
<comment type="caution">
    <text evidence="2">The sequence shown here is derived from an EMBL/GenBank/DDBJ whole genome shotgun (WGS) entry which is preliminary data.</text>
</comment>
<dbReference type="GO" id="GO:0004534">
    <property type="term" value="F:5'-3' RNA exonuclease activity"/>
    <property type="evidence" value="ECO:0007669"/>
    <property type="project" value="TreeGrafter"/>
</dbReference>
<proteinExistence type="predicted"/>
<keyword evidence="4" id="KW-1185">Reference proteome</keyword>
<dbReference type="Gene3D" id="3.20.20.140">
    <property type="entry name" value="Metal-dependent hydrolases"/>
    <property type="match status" value="1"/>
</dbReference>
<accession>A0AA86VJ80</accession>
<evidence type="ECO:0000313" key="2">
    <source>
        <dbReference type="EMBL" id="CAI9968278.1"/>
    </source>
</evidence>
<dbReference type="InterPro" id="IPR016195">
    <property type="entry name" value="Pol/histidinol_Pase-like"/>
</dbReference>
<sequence>MKYNNIMMDLHTHTIYSDGKLSPDQIVKRAIDHQIDVLAITDHDTLESYKHLTQSDFQSNITIIPGVELTTKSQLLHMTDFHLVVLFPQLALGQRKCTQHLKHQYFLKLQQILNLNSQNRTKRMKKLIQHLITENQLNISWEEFFEYHLVHDKNKQLIQKYSIAKYLISKQIVDSVQQAFDLYLNYEMATSKPLILEAMIKLAVKMRAVPILAHPLQSTKISSDLTKCFSIWQKLGLKIIEIEHPTMSISDKEYLKVIAKQNNFYQSIASDFHSDERSLNWQSDFGNSEGNLRVSNQEKIKTLDYIFSAK</sequence>
<evidence type="ECO:0000259" key="1">
    <source>
        <dbReference type="SMART" id="SM00481"/>
    </source>
</evidence>
<reference evidence="3 4" key="2">
    <citation type="submission" date="2024-07" db="EMBL/GenBank/DDBJ databases">
        <authorList>
            <person name="Akdeniz Z."/>
        </authorList>
    </citation>
    <scope>NUCLEOTIDE SEQUENCE [LARGE SCALE GENOMIC DNA]</scope>
</reference>
<dbReference type="Pfam" id="PF02811">
    <property type="entry name" value="PHP"/>
    <property type="match status" value="1"/>
</dbReference>